<evidence type="ECO:0000256" key="1">
    <source>
        <dbReference type="SAM" id="SignalP"/>
    </source>
</evidence>
<protein>
    <recommendedName>
        <fullName evidence="4">Methylamine utilization protein</fullName>
    </recommendedName>
</protein>
<dbReference type="RefSeq" id="WP_310222948.1">
    <property type="nucleotide sequence ID" value="NZ_JAVDWV010000005.1"/>
</dbReference>
<dbReference type="PANTHER" id="PTHR36507:SF1">
    <property type="entry name" value="BLL1555 PROTEIN"/>
    <property type="match status" value="1"/>
</dbReference>
<name>A0ABU1WZE5_SPHXE</name>
<comment type="caution">
    <text evidence="2">The sequence shown here is derived from an EMBL/GenBank/DDBJ whole genome shotgun (WGS) entry which is preliminary data.</text>
</comment>
<dbReference type="Proteomes" id="UP001267638">
    <property type="component" value="Unassembled WGS sequence"/>
</dbReference>
<dbReference type="EMBL" id="JAVDWV010000005">
    <property type="protein sequence ID" value="MDR7154559.1"/>
    <property type="molecule type" value="Genomic_DNA"/>
</dbReference>
<evidence type="ECO:0000313" key="2">
    <source>
        <dbReference type="EMBL" id="MDR7154559.1"/>
    </source>
</evidence>
<dbReference type="Gene3D" id="2.60.40.420">
    <property type="entry name" value="Cupredoxins - blue copper proteins"/>
    <property type="match status" value="1"/>
</dbReference>
<dbReference type="SUPFAM" id="SSF49503">
    <property type="entry name" value="Cupredoxins"/>
    <property type="match status" value="1"/>
</dbReference>
<dbReference type="PANTHER" id="PTHR36507">
    <property type="entry name" value="BLL1555 PROTEIN"/>
    <property type="match status" value="1"/>
</dbReference>
<keyword evidence="3" id="KW-1185">Reference proteome</keyword>
<sequence>MPILRLLLILLVSIASPAIAGDLNLKLVDTDGRPVNDAVISVRPAGGIPAGPIRFPWPTAMVQQNVAFVPHVLIVPVGATVSFPNKDKVRHHVYSFSRPAKFEIKLFGQDETRSYTFKTPGAVALGCNIHDQMTGFIKVVDTPFATKSDSAGAARIAGMATGTAQVTIWHPLLRSKDNEIVLNIPIPGSGAASKTVPLALRSAR</sequence>
<dbReference type="InterPro" id="IPR052721">
    <property type="entry name" value="ET_Amicyanin"/>
</dbReference>
<keyword evidence="1" id="KW-0732">Signal</keyword>
<reference evidence="2 3" key="1">
    <citation type="submission" date="2023-07" db="EMBL/GenBank/DDBJ databases">
        <title>Sorghum-associated microbial communities from plants grown in Nebraska, USA.</title>
        <authorList>
            <person name="Schachtman D."/>
        </authorList>
    </citation>
    <scope>NUCLEOTIDE SEQUENCE [LARGE SCALE GENOMIC DNA]</scope>
    <source>
        <strain evidence="2 3">4256</strain>
    </source>
</reference>
<feature type="chain" id="PRO_5046039292" description="Methylamine utilization protein" evidence="1">
    <location>
        <begin position="21"/>
        <end position="204"/>
    </location>
</feature>
<gene>
    <name evidence="2" type="ORF">J2W40_001371</name>
</gene>
<feature type="signal peptide" evidence="1">
    <location>
        <begin position="1"/>
        <end position="20"/>
    </location>
</feature>
<proteinExistence type="predicted"/>
<organism evidence="2 3">
    <name type="scientific">Sphingobium xenophagum</name>
    <dbReference type="NCBI Taxonomy" id="121428"/>
    <lineage>
        <taxon>Bacteria</taxon>
        <taxon>Pseudomonadati</taxon>
        <taxon>Pseudomonadota</taxon>
        <taxon>Alphaproteobacteria</taxon>
        <taxon>Sphingomonadales</taxon>
        <taxon>Sphingomonadaceae</taxon>
        <taxon>Sphingobium</taxon>
    </lineage>
</organism>
<evidence type="ECO:0000313" key="3">
    <source>
        <dbReference type="Proteomes" id="UP001267638"/>
    </source>
</evidence>
<accession>A0ABU1WZE5</accession>
<evidence type="ECO:0008006" key="4">
    <source>
        <dbReference type="Google" id="ProtNLM"/>
    </source>
</evidence>
<dbReference type="InterPro" id="IPR008972">
    <property type="entry name" value="Cupredoxin"/>
</dbReference>